<dbReference type="EMBL" id="PYDT01000008">
    <property type="protein sequence ID" value="THU53860.1"/>
    <property type="molecule type" value="Genomic_DNA"/>
</dbReference>
<gene>
    <name evidence="2" type="ORF">C4D60_Mb10t18850</name>
</gene>
<name>A0A4S8IY63_MUSBA</name>
<comment type="caution">
    <text evidence="2">The sequence shown here is derived from an EMBL/GenBank/DDBJ whole genome shotgun (WGS) entry which is preliminary data.</text>
</comment>
<evidence type="ECO:0000259" key="1">
    <source>
        <dbReference type="Pfam" id="PF07002"/>
    </source>
</evidence>
<sequence length="350" mass="39214">MLSVDNLLYHIIPLFWRSMKPHTHLHHSHHHSRSSKGYKGHDGKQAKFIPDNFSSLDQVISALRESGLERSLHAIGGTPNPYEQAISIIGRTLSPFDEDNLIPCYGFGDASTREQSVFSFYPDNRPCHGFEEALARYRDIVPHLKLSDVPQGRLSPLEDATMKAIVDASFFPLSIIMVGVGDGPWDTMKHFDDCIPERRFDNFQFVNFTKIMSAKMEMSKKEAAFALAALMEIPFQYKATQGLRPQENQSDRFNSPKILPPPKEVLEHDSLMMSSTRIADTQTTGSTASTEQVCPICLTNPKDMAFGCGHLVDLQGMWCHLIDMPHMPSTHNYTLAALCLDDGLAPKPVV</sequence>
<dbReference type="STRING" id="52838.A0A4S8IY63"/>
<accession>A0A4S8IY63</accession>
<organism evidence="2 3">
    <name type="scientific">Musa balbisiana</name>
    <name type="common">Banana</name>
    <dbReference type="NCBI Taxonomy" id="52838"/>
    <lineage>
        <taxon>Eukaryota</taxon>
        <taxon>Viridiplantae</taxon>
        <taxon>Streptophyta</taxon>
        <taxon>Embryophyta</taxon>
        <taxon>Tracheophyta</taxon>
        <taxon>Spermatophyta</taxon>
        <taxon>Magnoliopsida</taxon>
        <taxon>Liliopsida</taxon>
        <taxon>Zingiberales</taxon>
        <taxon>Musaceae</taxon>
        <taxon>Musa</taxon>
    </lineage>
</organism>
<dbReference type="GO" id="GO:0004842">
    <property type="term" value="F:ubiquitin-protein transferase activity"/>
    <property type="evidence" value="ECO:0007669"/>
    <property type="project" value="TreeGrafter"/>
</dbReference>
<dbReference type="InterPro" id="IPR010734">
    <property type="entry name" value="Copine_C"/>
</dbReference>
<feature type="domain" description="Copine C-terminal" evidence="1">
    <location>
        <begin position="71"/>
        <end position="147"/>
    </location>
</feature>
<dbReference type="PANTHER" id="PTHR45751:SF11">
    <property type="entry name" value="COPINE FAMILY PROTEIN 2"/>
    <property type="match status" value="1"/>
</dbReference>
<reference evidence="2 3" key="1">
    <citation type="journal article" date="2019" name="Nat. Plants">
        <title>Genome sequencing of Musa balbisiana reveals subgenome evolution and function divergence in polyploid bananas.</title>
        <authorList>
            <person name="Yao X."/>
        </authorList>
    </citation>
    <scope>NUCLEOTIDE SEQUENCE [LARGE SCALE GENOMIC DNA]</scope>
    <source>
        <strain evidence="3">cv. DH-PKW</strain>
        <tissue evidence="2">Leaves</tissue>
    </source>
</reference>
<keyword evidence="3" id="KW-1185">Reference proteome</keyword>
<protein>
    <recommendedName>
        <fullName evidence="1">Copine C-terminal domain-containing protein</fullName>
    </recommendedName>
</protein>
<feature type="domain" description="Copine C-terminal" evidence="1">
    <location>
        <begin position="158"/>
        <end position="242"/>
    </location>
</feature>
<proteinExistence type="predicted"/>
<dbReference type="InterPro" id="IPR052079">
    <property type="entry name" value="E3_ligase/Copine_domain"/>
</dbReference>
<evidence type="ECO:0000313" key="3">
    <source>
        <dbReference type="Proteomes" id="UP000317650"/>
    </source>
</evidence>
<dbReference type="AlphaFoldDB" id="A0A4S8IY63"/>
<evidence type="ECO:0000313" key="2">
    <source>
        <dbReference type="EMBL" id="THU53860.1"/>
    </source>
</evidence>
<dbReference type="Pfam" id="PF07002">
    <property type="entry name" value="Copine"/>
    <property type="match status" value="2"/>
</dbReference>
<dbReference type="GO" id="GO:0005634">
    <property type="term" value="C:nucleus"/>
    <property type="evidence" value="ECO:0007669"/>
    <property type="project" value="TreeGrafter"/>
</dbReference>
<dbReference type="GO" id="GO:0016567">
    <property type="term" value="P:protein ubiquitination"/>
    <property type="evidence" value="ECO:0007669"/>
    <property type="project" value="TreeGrafter"/>
</dbReference>
<dbReference type="PANTHER" id="PTHR45751">
    <property type="entry name" value="COPINE FAMILY PROTEIN 1"/>
    <property type="match status" value="1"/>
</dbReference>
<dbReference type="Proteomes" id="UP000317650">
    <property type="component" value="Chromosome 10"/>
</dbReference>